<protein>
    <recommendedName>
        <fullName evidence="4">DUF1648 domain-containing protein</fullName>
    </recommendedName>
</protein>
<keyword evidence="3" id="KW-1185">Reference proteome</keyword>
<keyword evidence="1" id="KW-1133">Transmembrane helix</keyword>
<sequence>MKTTRLALAGGAVPLAVLGGTWALQAAWADRLPDVVAAHWGLTGPDRSAELSTMTGVTLGIGAVLTLVTLVTVLVSRLRGAVVPRSAVGFVAWLATLPAGVLAGSMYAALDATSWRDAGPAWSAVGWALGLSVAAGAAATLVAGPTERPAPAEPRDLPSAGLQPGERASWIGGGTNYPMAFGGLVAVLGYALLHVSIPGLGVMPFALAVLVVVLAMAAVCRVRVRVDTTGVTLSLGLFGFPNRTLTYDEIASANTEEMTMGSAGGYGLRRGVGYTAFKVRAGETLTITLNSGHVVKATVDHADRAAGLVNDLTGARDGA</sequence>
<feature type="transmembrane region" description="Helical" evidence="1">
    <location>
        <begin position="53"/>
        <end position="75"/>
    </location>
</feature>
<dbReference type="EMBL" id="BAAALN010000020">
    <property type="protein sequence ID" value="GAA1254092.1"/>
    <property type="molecule type" value="Genomic_DNA"/>
</dbReference>
<keyword evidence="1" id="KW-0812">Transmembrane</keyword>
<keyword evidence="1" id="KW-0472">Membrane</keyword>
<dbReference type="Proteomes" id="UP001500653">
    <property type="component" value="Unassembled WGS sequence"/>
</dbReference>
<name>A0ABP4H8U4_9PSEU</name>
<feature type="transmembrane region" description="Helical" evidence="1">
    <location>
        <begin position="203"/>
        <end position="224"/>
    </location>
</feature>
<feature type="transmembrane region" description="Helical" evidence="1">
    <location>
        <begin position="87"/>
        <end position="109"/>
    </location>
</feature>
<evidence type="ECO:0000313" key="2">
    <source>
        <dbReference type="EMBL" id="GAA1254092.1"/>
    </source>
</evidence>
<dbReference type="RefSeq" id="WP_253865517.1">
    <property type="nucleotide sequence ID" value="NZ_BAAALN010000020.1"/>
</dbReference>
<feature type="transmembrane region" description="Helical" evidence="1">
    <location>
        <begin position="121"/>
        <end position="143"/>
    </location>
</feature>
<reference evidence="3" key="1">
    <citation type="journal article" date="2019" name="Int. J. Syst. Evol. Microbiol.">
        <title>The Global Catalogue of Microorganisms (GCM) 10K type strain sequencing project: providing services to taxonomists for standard genome sequencing and annotation.</title>
        <authorList>
            <consortium name="The Broad Institute Genomics Platform"/>
            <consortium name="The Broad Institute Genome Sequencing Center for Infectious Disease"/>
            <person name="Wu L."/>
            <person name="Ma J."/>
        </authorList>
    </citation>
    <scope>NUCLEOTIDE SEQUENCE [LARGE SCALE GENOMIC DNA]</scope>
    <source>
        <strain evidence="3">JCM 13023</strain>
    </source>
</reference>
<evidence type="ECO:0000313" key="3">
    <source>
        <dbReference type="Proteomes" id="UP001500653"/>
    </source>
</evidence>
<evidence type="ECO:0000256" key="1">
    <source>
        <dbReference type="SAM" id="Phobius"/>
    </source>
</evidence>
<accession>A0ABP4H8U4</accession>
<proteinExistence type="predicted"/>
<organism evidence="2 3">
    <name type="scientific">Prauserella halophila</name>
    <dbReference type="NCBI Taxonomy" id="185641"/>
    <lineage>
        <taxon>Bacteria</taxon>
        <taxon>Bacillati</taxon>
        <taxon>Actinomycetota</taxon>
        <taxon>Actinomycetes</taxon>
        <taxon>Pseudonocardiales</taxon>
        <taxon>Pseudonocardiaceae</taxon>
        <taxon>Prauserella</taxon>
    </lineage>
</organism>
<comment type="caution">
    <text evidence="2">The sequence shown here is derived from an EMBL/GenBank/DDBJ whole genome shotgun (WGS) entry which is preliminary data.</text>
</comment>
<evidence type="ECO:0008006" key="4">
    <source>
        <dbReference type="Google" id="ProtNLM"/>
    </source>
</evidence>
<feature type="transmembrane region" description="Helical" evidence="1">
    <location>
        <begin position="177"/>
        <end position="197"/>
    </location>
</feature>
<gene>
    <name evidence="2" type="ORF">GCM10009676_46600</name>
</gene>